<protein>
    <recommendedName>
        <fullName evidence="8">LppP/LprE family lipoprotein</fullName>
    </recommendedName>
</protein>
<keyword evidence="2" id="KW-0732">Signal</keyword>
<keyword evidence="4" id="KW-0564">Palmitate</keyword>
<gene>
    <name evidence="6" type="ORF">CDOO_06775</name>
</gene>
<evidence type="ECO:0000256" key="2">
    <source>
        <dbReference type="ARBA" id="ARBA00022729"/>
    </source>
</evidence>
<dbReference type="InterPro" id="IPR025971">
    <property type="entry name" value="LppP/LprE"/>
</dbReference>
<evidence type="ECO:0000256" key="1">
    <source>
        <dbReference type="ARBA" id="ARBA00022475"/>
    </source>
</evidence>
<sequence length="195" mass="20875">MQTDHSWMLHWQNRGWTQVQPSGQSFTGFPCFDKAALQQQGIPEELLAKTITCEQSGASTGGDCSAVSAQDAVNEAAASLPPAEIGTWAFSRAGTGDFDPCADLSYTVLGIESATASSPYHILLYHNGEYLGTATAKTYGFAPTVTQTSDSSIAVVYHWPKPGEGNANRSGESHAQFTWDSSQDKVIMTGEVPNY</sequence>
<dbReference type="Pfam" id="PF14041">
    <property type="entry name" value="Lipoprotein_21"/>
    <property type="match status" value="1"/>
</dbReference>
<evidence type="ECO:0000313" key="6">
    <source>
        <dbReference type="EMBL" id="AIT60988.1"/>
    </source>
</evidence>
<organism evidence="6 7">
    <name type="scientific">Corynebacterium doosanense CAU 212 = DSM 45436</name>
    <dbReference type="NCBI Taxonomy" id="558173"/>
    <lineage>
        <taxon>Bacteria</taxon>
        <taxon>Bacillati</taxon>
        <taxon>Actinomycetota</taxon>
        <taxon>Actinomycetes</taxon>
        <taxon>Mycobacteriales</taxon>
        <taxon>Corynebacteriaceae</taxon>
        <taxon>Corynebacterium</taxon>
    </lineage>
</organism>
<dbReference type="AlphaFoldDB" id="A0A097IFS8"/>
<name>A0A097IFS8_9CORY</name>
<keyword evidence="3" id="KW-0472">Membrane</keyword>
<dbReference type="STRING" id="558173.CDOO_06775"/>
<evidence type="ECO:0000256" key="4">
    <source>
        <dbReference type="ARBA" id="ARBA00023139"/>
    </source>
</evidence>
<accession>A0A097IFS8</accession>
<keyword evidence="1" id="KW-1003">Cell membrane</keyword>
<evidence type="ECO:0000256" key="3">
    <source>
        <dbReference type="ARBA" id="ARBA00023136"/>
    </source>
</evidence>
<dbReference type="KEGG" id="cdo:CDOO_06775"/>
<dbReference type="RefSeq" id="WP_018022487.1">
    <property type="nucleotide sequence ID" value="NZ_AQUX01000008.1"/>
</dbReference>
<reference evidence="6 7" key="1">
    <citation type="submission" date="2013-09" db="EMBL/GenBank/DDBJ databases">
        <title>Complete genome sequence of Corynebacterium doosanense CAU 212(T) (=DSM 45436(T)), isolated from activated sludge.</title>
        <authorList>
            <person name="Schaffert L."/>
            <person name="Albersmeier A."/>
            <person name="Kalinowski J."/>
            <person name="Ruckert C."/>
        </authorList>
    </citation>
    <scope>NUCLEOTIDE SEQUENCE [LARGE SCALE GENOMIC DNA]</scope>
    <source>
        <strain evidence="6 7">CAU 212</strain>
    </source>
</reference>
<evidence type="ECO:0000313" key="7">
    <source>
        <dbReference type="Proteomes" id="UP000029914"/>
    </source>
</evidence>
<dbReference type="HOGENOM" id="CLU_1568113_0_0_11"/>
<proteinExistence type="predicted"/>
<keyword evidence="7" id="KW-1185">Reference proteome</keyword>
<evidence type="ECO:0008006" key="8">
    <source>
        <dbReference type="Google" id="ProtNLM"/>
    </source>
</evidence>
<dbReference type="EMBL" id="CP006764">
    <property type="protein sequence ID" value="AIT60988.1"/>
    <property type="molecule type" value="Genomic_DNA"/>
</dbReference>
<dbReference type="eggNOG" id="ENOG5033JYS">
    <property type="taxonomic scope" value="Bacteria"/>
</dbReference>
<dbReference type="Proteomes" id="UP000029914">
    <property type="component" value="Chromosome"/>
</dbReference>
<evidence type="ECO:0000256" key="5">
    <source>
        <dbReference type="ARBA" id="ARBA00023288"/>
    </source>
</evidence>
<keyword evidence="5" id="KW-0449">Lipoprotein</keyword>